<dbReference type="Pfam" id="PF00583">
    <property type="entry name" value="Acetyltransf_1"/>
    <property type="match status" value="1"/>
</dbReference>
<sequence>MIITDFTQEHIEEALKIAKANYEEERRFVPILPTVDVLPDLEEFAENGLGVSAFEGNKMVGFLCCYKPWNNAFTTYARGTFSPIHAHGAINENREKIYKRMYQSAAEKWVKAGISSHSIGLYAHDPQGINAFFTYGFGLRCVDAIRPMEEIQEKPCSDFTYSQLKKADESEVTTLRRELSAHLAESPCFMKTTTQDFDLTDANDQNSRIFIARHNNSIIAFLEVTDSGENFATSTPDMQNICGAYCLSEYRGNGVSQGLLNFMITTLRNDGYTRLGVDFESFNPTAYGFWLKHFTAYTQGVVRRIDEKALPENMLK</sequence>
<dbReference type="AlphaFoldDB" id="A0A1I5ENG5"/>
<reference evidence="2 3" key="1">
    <citation type="submission" date="2016-10" db="EMBL/GenBank/DDBJ databases">
        <authorList>
            <person name="de Groot N.N."/>
        </authorList>
    </citation>
    <scope>NUCLEOTIDE SEQUENCE [LARGE SCALE GENOMIC DNA]</scope>
    <source>
        <strain evidence="2 3">DSM 1283</strain>
    </source>
</reference>
<evidence type="ECO:0000313" key="3">
    <source>
        <dbReference type="Proteomes" id="UP000198806"/>
    </source>
</evidence>
<feature type="domain" description="N-acetyltransferase" evidence="1">
    <location>
        <begin position="159"/>
        <end position="316"/>
    </location>
</feature>
<keyword evidence="2" id="KW-0808">Transferase</keyword>
<dbReference type="SUPFAM" id="SSF55729">
    <property type="entry name" value="Acyl-CoA N-acyltransferases (Nat)"/>
    <property type="match status" value="1"/>
</dbReference>
<name>A0A1I5ENG5_9FIRM</name>
<gene>
    <name evidence="2" type="ORF">SAMN04489757_11016</name>
</gene>
<protein>
    <submittedName>
        <fullName evidence="2">Acetyltransferase (GNAT) family protein</fullName>
    </submittedName>
</protein>
<keyword evidence="3" id="KW-1185">Reference proteome</keyword>
<dbReference type="PROSITE" id="PS51186">
    <property type="entry name" value="GNAT"/>
    <property type="match status" value="1"/>
</dbReference>
<dbReference type="Proteomes" id="UP000198806">
    <property type="component" value="Unassembled WGS sequence"/>
</dbReference>
<dbReference type="Gene3D" id="3.40.630.30">
    <property type="match status" value="1"/>
</dbReference>
<organism evidence="2 3">
    <name type="scientific">Anaerocolumna aminovalerica</name>
    <dbReference type="NCBI Taxonomy" id="1527"/>
    <lineage>
        <taxon>Bacteria</taxon>
        <taxon>Bacillati</taxon>
        <taxon>Bacillota</taxon>
        <taxon>Clostridia</taxon>
        <taxon>Lachnospirales</taxon>
        <taxon>Lachnospiraceae</taxon>
        <taxon>Anaerocolumna</taxon>
    </lineage>
</organism>
<dbReference type="EMBL" id="FOWD01000010">
    <property type="protein sequence ID" value="SFO12591.1"/>
    <property type="molecule type" value="Genomic_DNA"/>
</dbReference>
<evidence type="ECO:0000259" key="1">
    <source>
        <dbReference type="PROSITE" id="PS51186"/>
    </source>
</evidence>
<dbReference type="GO" id="GO:0016747">
    <property type="term" value="F:acyltransferase activity, transferring groups other than amino-acyl groups"/>
    <property type="evidence" value="ECO:0007669"/>
    <property type="project" value="InterPro"/>
</dbReference>
<accession>A0A1I5ENG5</accession>
<dbReference type="OrthoDB" id="1550635at2"/>
<dbReference type="InterPro" id="IPR016181">
    <property type="entry name" value="Acyl_CoA_acyltransferase"/>
</dbReference>
<dbReference type="RefSeq" id="WP_091685715.1">
    <property type="nucleotide sequence ID" value="NZ_BAABFM010000061.1"/>
</dbReference>
<evidence type="ECO:0000313" key="2">
    <source>
        <dbReference type="EMBL" id="SFO12591.1"/>
    </source>
</evidence>
<dbReference type="InterPro" id="IPR000182">
    <property type="entry name" value="GNAT_dom"/>
</dbReference>
<proteinExistence type="predicted"/>
<dbReference type="CDD" id="cd04301">
    <property type="entry name" value="NAT_SF"/>
    <property type="match status" value="1"/>
</dbReference>